<feature type="non-terminal residue" evidence="1">
    <location>
        <position position="55"/>
    </location>
</feature>
<evidence type="ECO:0000313" key="2">
    <source>
        <dbReference type="Proteomes" id="UP000265520"/>
    </source>
</evidence>
<organism evidence="1 2">
    <name type="scientific">Trifolium medium</name>
    <dbReference type="NCBI Taxonomy" id="97028"/>
    <lineage>
        <taxon>Eukaryota</taxon>
        <taxon>Viridiplantae</taxon>
        <taxon>Streptophyta</taxon>
        <taxon>Embryophyta</taxon>
        <taxon>Tracheophyta</taxon>
        <taxon>Spermatophyta</taxon>
        <taxon>Magnoliopsida</taxon>
        <taxon>eudicotyledons</taxon>
        <taxon>Gunneridae</taxon>
        <taxon>Pentapetalae</taxon>
        <taxon>rosids</taxon>
        <taxon>fabids</taxon>
        <taxon>Fabales</taxon>
        <taxon>Fabaceae</taxon>
        <taxon>Papilionoideae</taxon>
        <taxon>50 kb inversion clade</taxon>
        <taxon>NPAAA clade</taxon>
        <taxon>Hologalegina</taxon>
        <taxon>IRL clade</taxon>
        <taxon>Trifolieae</taxon>
        <taxon>Trifolium</taxon>
    </lineage>
</organism>
<dbReference type="EMBL" id="LXQA011314210">
    <property type="protein sequence ID" value="MCI92901.1"/>
    <property type="molecule type" value="Genomic_DNA"/>
</dbReference>
<dbReference type="Proteomes" id="UP000265520">
    <property type="component" value="Unassembled WGS sequence"/>
</dbReference>
<comment type="caution">
    <text evidence="1">The sequence shown here is derived from an EMBL/GenBank/DDBJ whole genome shotgun (WGS) entry which is preliminary data.</text>
</comment>
<evidence type="ECO:0000313" key="1">
    <source>
        <dbReference type="EMBL" id="MCI92901.1"/>
    </source>
</evidence>
<protein>
    <submittedName>
        <fullName evidence="1">DUF247 domain protein</fullName>
    </submittedName>
</protein>
<sequence length="55" mass="6231">MVKSTSHLLDVAYSYLEMGWMDTKIEENEAKLSSGATETKLQEQHLSRCATRLKA</sequence>
<reference evidence="1 2" key="1">
    <citation type="journal article" date="2018" name="Front. Plant Sci.">
        <title>Red Clover (Trifolium pratense) and Zigzag Clover (T. medium) - A Picture of Genomic Similarities and Differences.</title>
        <authorList>
            <person name="Dluhosova J."/>
            <person name="Istvanek J."/>
            <person name="Nedelnik J."/>
            <person name="Repkova J."/>
        </authorList>
    </citation>
    <scope>NUCLEOTIDE SEQUENCE [LARGE SCALE GENOMIC DNA]</scope>
    <source>
        <strain evidence="2">cv. 10/8</strain>
        <tissue evidence="1">Leaf</tissue>
    </source>
</reference>
<proteinExistence type="predicted"/>
<accession>A0A392W0Z1</accession>
<keyword evidence="2" id="KW-1185">Reference proteome</keyword>
<name>A0A392W0Z1_9FABA</name>
<dbReference type="AlphaFoldDB" id="A0A392W0Z1"/>